<keyword evidence="2" id="KW-0732">Signal</keyword>
<accession>R2VKX9</accession>
<feature type="signal peptide" evidence="2">
    <location>
        <begin position="1"/>
        <end position="26"/>
    </location>
</feature>
<dbReference type="Proteomes" id="UP000013750">
    <property type="component" value="Unassembled WGS sequence"/>
</dbReference>
<dbReference type="InterPro" id="IPR046776">
    <property type="entry name" value="Pectate_lyase_5"/>
</dbReference>
<dbReference type="AlphaFoldDB" id="R2VKX9"/>
<feature type="compositionally biased region" description="Low complexity" evidence="1">
    <location>
        <begin position="27"/>
        <end position="40"/>
    </location>
</feature>
<feature type="compositionally biased region" description="Polar residues" evidence="1">
    <location>
        <begin position="64"/>
        <end position="79"/>
    </location>
</feature>
<dbReference type="Gene3D" id="2.60.40.10">
    <property type="entry name" value="Immunoglobulins"/>
    <property type="match status" value="1"/>
</dbReference>
<dbReference type="Pfam" id="PF20585">
    <property type="entry name" value="Pectate_lyase_5"/>
    <property type="match status" value="1"/>
</dbReference>
<evidence type="ECO:0000256" key="2">
    <source>
        <dbReference type="SAM" id="SignalP"/>
    </source>
</evidence>
<feature type="compositionally biased region" description="Basic and acidic residues" evidence="1">
    <location>
        <begin position="100"/>
        <end position="109"/>
    </location>
</feature>
<evidence type="ECO:0000313" key="5">
    <source>
        <dbReference type="Proteomes" id="UP000013750"/>
    </source>
</evidence>
<evidence type="ECO:0000256" key="1">
    <source>
        <dbReference type="SAM" id="MobiDB-lite"/>
    </source>
</evidence>
<dbReference type="PATRIC" id="fig|1158614.3.peg.637"/>
<keyword evidence="6" id="KW-1185">Reference proteome</keyword>
<dbReference type="EMBL" id="ASWH01000002">
    <property type="protein sequence ID" value="EOW79603.1"/>
    <property type="molecule type" value="Genomic_DNA"/>
</dbReference>
<name>R2VKX9_9ENTE</name>
<dbReference type="Proteomes" id="UP000014160">
    <property type="component" value="Unassembled WGS sequence"/>
</dbReference>
<dbReference type="HOGENOM" id="CLU_012699_0_0_9"/>
<dbReference type="EMBL" id="AJDQ01000003">
    <property type="protein sequence ID" value="EOI58545.1"/>
    <property type="molecule type" value="Genomic_DNA"/>
</dbReference>
<gene>
    <name evidence="4" type="ORF">I592_03743</name>
    <name evidence="3" type="ORF">UKC_00618</name>
</gene>
<dbReference type="eggNOG" id="ENOG502ZETK">
    <property type="taxonomic scope" value="Bacteria"/>
</dbReference>
<evidence type="ECO:0000313" key="3">
    <source>
        <dbReference type="EMBL" id="EOI58545.1"/>
    </source>
</evidence>
<sequence>MLRRKIKVVLFLIILLPYFQVPHVNAEETTQESTRSTEQTEVGDLSNSIQSSTDESKTDDRVMDSSSEDIPSAETSSTAPRDEKTENSDNSTDKTASSETSEKEPEAKKAKIRALAANEAVVDNWSDFVKAIRNETITKISLSKSFDNPSASDGTLSTYARKNDLEIDGQGHRVDFKDSSIYLASPQNATGSFHMHDITLNQRYGGAYSEDIVGNRLNYTFGAKWKYRFGNITAESGVQRLARASHSEVRVYGNMNINTRAENFYLGSLIMEDGTNYKGNVNYYDFSVFWYNVRASAGSTGASREFTIGKNCHVDVGQTQTTGRTYPAVYSYYLALTVGENSVFNVDMPGNAVRFDDTGAGMTIKKGAVVNLTSKQLAGSIVAFSANNTYLNAEPGSFFYVIGTSNQPLINMAANGIGTGSVSRTGNSFTLNSPAQYDLRNLNNSQIAVNVAYGSEANNTFSILDSDVDLWKVGVPVLGPSSETYAKVPSLKVTGSGSREAVTTSVAGLDQFKQANYRRISGMNQDPKIEWTPVTDADKTIKGRVIIGEVPDNNGLVGGEIKYIPVYASENQAKVKLTDTNGNVRDNLLTDKNGYVSYTDTSTPVKFQKAGENISGIAERGPWITPTPITTTVIDVTPPEPAKVDHADGIQSITKQLTGTGEPNSIITFTVNGQPSGIPGQLVGADGKWTIDISTIQITRGDVLQFFLQDQSGPITALSEADRPSTNNSIGNINPKTDMTYRDATFKAGTKITVVGSLSLVSVPNGLEFGSNSVSNKLETYRPTATGTLVVSDTRGGARKPWRLTLSQSETLKNGTISLEDALYYTSTLGEKPITTASQIVESGSFSSDGSKDISAGWTGNNGFKLSVPVEKQRVGEYSGKLSWQLEDVPGN</sequence>
<evidence type="ECO:0000313" key="6">
    <source>
        <dbReference type="Proteomes" id="UP000014160"/>
    </source>
</evidence>
<proteinExistence type="predicted"/>
<evidence type="ECO:0000313" key="4">
    <source>
        <dbReference type="EMBL" id="EOW79603.1"/>
    </source>
</evidence>
<dbReference type="OrthoDB" id="2176356at2"/>
<dbReference type="RefSeq" id="WP_010779067.1">
    <property type="nucleotide sequence ID" value="NZ_ASWH01000002.1"/>
</dbReference>
<feature type="compositionally biased region" description="Polar residues" evidence="1">
    <location>
        <begin position="88"/>
        <end position="99"/>
    </location>
</feature>
<comment type="caution">
    <text evidence="3">The sequence shown here is derived from an EMBL/GenBank/DDBJ whole genome shotgun (WGS) entry which is preliminary data.</text>
</comment>
<feature type="chain" id="PRO_5004366483" description="WxL domain-containing protein" evidence="2">
    <location>
        <begin position="27"/>
        <end position="892"/>
    </location>
</feature>
<reference evidence="4 6" key="2">
    <citation type="submission" date="2013-03" db="EMBL/GenBank/DDBJ databases">
        <title>The Genome Sequence of Enterococcus gilvus ATCC BAA-350 (PacBio/Illumina hybrid assembly).</title>
        <authorList>
            <consortium name="The Broad Institute Genomics Platform"/>
            <consortium name="The Broad Institute Genome Sequencing Center for Infectious Disease"/>
            <person name="Earl A."/>
            <person name="Russ C."/>
            <person name="Gilmore M."/>
            <person name="Surin D."/>
            <person name="Walker B."/>
            <person name="Young S."/>
            <person name="Zeng Q."/>
            <person name="Gargeya S."/>
            <person name="Fitzgerald M."/>
            <person name="Haas B."/>
            <person name="Abouelleil A."/>
            <person name="Allen A.W."/>
            <person name="Alvarado L."/>
            <person name="Arachchi H.M."/>
            <person name="Berlin A.M."/>
            <person name="Chapman S.B."/>
            <person name="Gainer-Dewar J."/>
            <person name="Goldberg J."/>
            <person name="Griggs A."/>
            <person name="Gujja S."/>
            <person name="Hansen M."/>
            <person name="Howarth C."/>
            <person name="Imamovic A."/>
            <person name="Ireland A."/>
            <person name="Larimer J."/>
            <person name="McCowan C."/>
            <person name="Murphy C."/>
            <person name="Pearson M."/>
            <person name="Poon T.W."/>
            <person name="Priest M."/>
            <person name="Roberts A."/>
            <person name="Saif S."/>
            <person name="Shea T."/>
            <person name="Sisk P."/>
            <person name="Sykes S."/>
            <person name="Wortman J."/>
            <person name="Nusbaum C."/>
            <person name="Birren B."/>
        </authorList>
    </citation>
    <scope>NUCLEOTIDE SEQUENCE [LARGE SCALE GENOMIC DNA]</scope>
    <source>
        <strain evidence="4 6">ATCC BAA-350</strain>
    </source>
</reference>
<feature type="compositionally biased region" description="Basic and acidic residues" evidence="1">
    <location>
        <begin position="54"/>
        <end position="63"/>
    </location>
</feature>
<protein>
    <recommendedName>
        <fullName evidence="7">WxL domain-containing protein</fullName>
    </recommendedName>
</protein>
<organism evidence="3 5">
    <name type="scientific">Enterococcus gilvus ATCC BAA-350</name>
    <dbReference type="NCBI Taxonomy" id="1158614"/>
    <lineage>
        <taxon>Bacteria</taxon>
        <taxon>Bacillati</taxon>
        <taxon>Bacillota</taxon>
        <taxon>Bacilli</taxon>
        <taxon>Lactobacillales</taxon>
        <taxon>Enterococcaceae</taxon>
        <taxon>Enterococcus</taxon>
    </lineage>
</organism>
<dbReference type="InterPro" id="IPR013783">
    <property type="entry name" value="Ig-like_fold"/>
</dbReference>
<reference evidence="3 5" key="1">
    <citation type="submission" date="2013-02" db="EMBL/GenBank/DDBJ databases">
        <title>The Genome Sequence of Enterococcus gilvus ATCC BAA-350.</title>
        <authorList>
            <consortium name="The Broad Institute Genome Sequencing Platform"/>
            <consortium name="The Broad Institute Genome Sequencing Center for Infectious Disease"/>
            <person name="Earl A.M."/>
            <person name="Gilmore M.S."/>
            <person name="Lebreton F."/>
            <person name="Walker B."/>
            <person name="Young S.K."/>
            <person name="Zeng Q."/>
            <person name="Gargeya S."/>
            <person name="Fitzgerald M."/>
            <person name="Haas B."/>
            <person name="Abouelleil A."/>
            <person name="Alvarado L."/>
            <person name="Arachchi H.M."/>
            <person name="Berlin A.M."/>
            <person name="Chapman S.B."/>
            <person name="Dewar J."/>
            <person name="Goldberg J."/>
            <person name="Griggs A."/>
            <person name="Gujja S."/>
            <person name="Hansen M."/>
            <person name="Howarth C."/>
            <person name="Imamovic A."/>
            <person name="Larimer J."/>
            <person name="McCowan C."/>
            <person name="Murphy C."/>
            <person name="Neiman D."/>
            <person name="Pearson M."/>
            <person name="Priest M."/>
            <person name="Roberts A."/>
            <person name="Saif S."/>
            <person name="Shea T."/>
            <person name="Sisk P."/>
            <person name="Sykes S."/>
            <person name="Wortman J."/>
            <person name="Nusbaum C."/>
            <person name="Birren B."/>
        </authorList>
    </citation>
    <scope>NUCLEOTIDE SEQUENCE [LARGE SCALE GENOMIC DNA]</scope>
    <source>
        <strain evidence="3 5">ATCC BAA-350</strain>
    </source>
</reference>
<evidence type="ECO:0008006" key="7">
    <source>
        <dbReference type="Google" id="ProtNLM"/>
    </source>
</evidence>
<feature type="region of interest" description="Disordered" evidence="1">
    <location>
        <begin position="26"/>
        <end position="110"/>
    </location>
</feature>